<dbReference type="AlphaFoldDB" id="A0A6G1TZF3"/>
<dbReference type="OrthoDB" id="1065873at2"/>
<proteinExistence type="predicted"/>
<dbReference type="Gene3D" id="3.30.70.1290">
    <property type="entry name" value="Transposase IS200-like"/>
    <property type="match status" value="1"/>
</dbReference>
<evidence type="ECO:0000313" key="2">
    <source>
        <dbReference type="Proteomes" id="UP000480425"/>
    </source>
</evidence>
<organism evidence="1 2">
    <name type="scientific">Segatella copri</name>
    <dbReference type="NCBI Taxonomy" id="165179"/>
    <lineage>
        <taxon>Bacteria</taxon>
        <taxon>Pseudomonadati</taxon>
        <taxon>Bacteroidota</taxon>
        <taxon>Bacteroidia</taxon>
        <taxon>Bacteroidales</taxon>
        <taxon>Prevotellaceae</taxon>
        <taxon>Segatella</taxon>
    </lineage>
</organism>
<gene>
    <name evidence="1" type="ORF">F7D73_04785</name>
</gene>
<dbReference type="GO" id="GO:0003677">
    <property type="term" value="F:DNA binding"/>
    <property type="evidence" value="ECO:0007669"/>
    <property type="project" value="InterPro"/>
</dbReference>
<name>A0A6G1TZF3_9BACT</name>
<comment type="caution">
    <text evidence="1">The sequence shown here is derived from an EMBL/GenBank/DDBJ whole genome shotgun (WGS) entry which is preliminary data.</text>
</comment>
<dbReference type="GO" id="GO:0004803">
    <property type="term" value="F:transposase activity"/>
    <property type="evidence" value="ECO:0007669"/>
    <property type="project" value="InterPro"/>
</dbReference>
<evidence type="ECO:0000313" key="1">
    <source>
        <dbReference type="EMBL" id="MQN80275.1"/>
    </source>
</evidence>
<dbReference type="GO" id="GO:0006313">
    <property type="term" value="P:DNA transposition"/>
    <property type="evidence" value="ECO:0007669"/>
    <property type="project" value="InterPro"/>
</dbReference>
<accession>A0A6G1TZF3</accession>
<dbReference type="SUPFAM" id="SSF143422">
    <property type="entry name" value="Transposase IS200-like"/>
    <property type="match status" value="1"/>
</dbReference>
<reference evidence="1 2" key="1">
    <citation type="submission" date="2019-09" db="EMBL/GenBank/DDBJ databases">
        <title>Distinct polysaccharide growth profiles of human intestinal Prevotella copri isolates.</title>
        <authorList>
            <person name="Fehlner-Peach H."/>
            <person name="Magnabosco C."/>
            <person name="Raghavan V."/>
            <person name="Scher J.U."/>
            <person name="Tett A."/>
            <person name="Cox L.M."/>
            <person name="Gottsegen C."/>
            <person name="Watters A."/>
            <person name="Wiltshire- Gordon J.D."/>
            <person name="Segata N."/>
            <person name="Bonneau R."/>
            <person name="Littman D.R."/>
        </authorList>
    </citation>
    <scope>NUCLEOTIDE SEQUENCE [LARGE SCALE GENOMIC DNA]</scope>
    <source>
        <strain evidence="2">iA622</strain>
    </source>
</reference>
<protein>
    <recommendedName>
        <fullName evidence="3">Transposase IS200-like domain-containing protein</fullName>
    </recommendedName>
</protein>
<dbReference type="EMBL" id="VZCB01000045">
    <property type="protein sequence ID" value="MQN80275.1"/>
    <property type="molecule type" value="Genomic_DNA"/>
</dbReference>
<dbReference type="RefSeq" id="WP_153122596.1">
    <property type="nucleotide sequence ID" value="NZ_VZCB01000045.1"/>
</dbReference>
<dbReference type="InterPro" id="IPR036515">
    <property type="entry name" value="Transposase_17_sf"/>
</dbReference>
<evidence type="ECO:0008006" key="3">
    <source>
        <dbReference type="Google" id="ProtNLM"/>
    </source>
</evidence>
<sequence length="393" mass="44723">MERDEAIARGLEVRETRHSMKRRSPWHDYHEKGTYMLTLVVEGRMPLLGRLEGRVNARPGDGDAPKVMLSELGTAIVTEEIPKIHRYYPQVEVWKVCIMPDHVHLIVRVKEDLRGDQAMESLGTEARGGQTSAETMEKAAALTSQENAAALTSEENAAALTSEEKADSMGMTAKRGKEMDSLGMVVKGFKLGCNRAYRRICGMKKMTGKGLFELGYNDKLLLHEGQLKRWKKYLDDNPRRLMVKRMNPELFTVMLNKVVAGRRCQMVGNCFLLDIPDKVAVIVHRRYSEEDLCRLRKEWLACGERGGVLVSAAISIKEKEVLREAMNRGYRIVLLRENGFPRLYKPCGESFDACSEGLLLQISPWEYHMEKKTITREECLELNEMAERIAEGE</sequence>
<dbReference type="Proteomes" id="UP000480425">
    <property type="component" value="Unassembled WGS sequence"/>
</dbReference>